<dbReference type="SUPFAM" id="SSF54637">
    <property type="entry name" value="Thioesterase/thiol ester dehydrase-isomerase"/>
    <property type="match status" value="1"/>
</dbReference>
<dbReference type="Gene3D" id="3.10.129.10">
    <property type="entry name" value="Hotdog Thioesterase"/>
    <property type="match status" value="1"/>
</dbReference>
<protein>
    <submittedName>
        <fullName evidence="1">Acyl dehydratase</fullName>
    </submittedName>
</protein>
<evidence type="ECO:0000313" key="1">
    <source>
        <dbReference type="EMBL" id="MBJ7596605.1"/>
    </source>
</evidence>
<dbReference type="InterPro" id="IPR029069">
    <property type="entry name" value="HotDog_dom_sf"/>
</dbReference>
<gene>
    <name evidence="1" type="ORF">JF922_00755</name>
</gene>
<dbReference type="Proteomes" id="UP000612893">
    <property type="component" value="Unassembled WGS sequence"/>
</dbReference>
<dbReference type="RefSeq" id="WP_338198433.1">
    <property type="nucleotide sequence ID" value="NZ_JAEKNR010000011.1"/>
</dbReference>
<sequence length="152" mass="17113">MTFEEMEPGLEITPVMRGPMTTMHLMRWSAAIENWHRIHYDLPFAVDHDKNAGLLVNGSWKQHLICQMLKDWAGPEGWVWKVRFQYRGADLAGDTITAEGRVAAKREEQGLGFVDCEVKLSNQRGVVSTEGTAVVVLPVAGGRRVPYPFEMS</sequence>
<keyword evidence="2" id="KW-1185">Reference proteome</keyword>
<evidence type="ECO:0000313" key="2">
    <source>
        <dbReference type="Proteomes" id="UP000612893"/>
    </source>
</evidence>
<organism evidence="1 2">
    <name type="scientific">Candidatus Nephthysia bennettiae</name>
    <dbReference type="NCBI Taxonomy" id="3127016"/>
    <lineage>
        <taxon>Bacteria</taxon>
        <taxon>Bacillati</taxon>
        <taxon>Candidatus Dormiibacterota</taxon>
        <taxon>Candidatus Dormibacteria</taxon>
        <taxon>Candidatus Dormibacterales</taxon>
        <taxon>Candidatus Dormibacteraceae</taxon>
        <taxon>Candidatus Nephthysia</taxon>
    </lineage>
</organism>
<accession>A0A934K140</accession>
<dbReference type="EMBL" id="JAEKNR010000011">
    <property type="protein sequence ID" value="MBJ7596605.1"/>
    <property type="molecule type" value="Genomic_DNA"/>
</dbReference>
<proteinExistence type="predicted"/>
<dbReference type="AlphaFoldDB" id="A0A934K140"/>
<comment type="caution">
    <text evidence="1">The sequence shown here is derived from an EMBL/GenBank/DDBJ whole genome shotgun (WGS) entry which is preliminary data.</text>
</comment>
<reference evidence="1" key="1">
    <citation type="submission" date="2020-10" db="EMBL/GenBank/DDBJ databases">
        <title>Ca. Dormibacterota MAGs.</title>
        <authorList>
            <person name="Montgomery K."/>
        </authorList>
    </citation>
    <scope>NUCLEOTIDE SEQUENCE [LARGE SCALE GENOMIC DNA]</scope>
    <source>
        <strain evidence="1">SC8812_S17_10</strain>
    </source>
</reference>
<name>A0A934K140_9BACT</name>